<evidence type="ECO:0008006" key="3">
    <source>
        <dbReference type="Google" id="ProtNLM"/>
    </source>
</evidence>
<dbReference type="Proteomes" id="UP000270856">
    <property type="component" value="Unassembled WGS sequence"/>
</dbReference>
<keyword evidence="2" id="KW-1185">Reference proteome</keyword>
<evidence type="ECO:0000313" key="2">
    <source>
        <dbReference type="Proteomes" id="UP000270856"/>
    </source>
</evidence>
<dbReference type="OrthoDB" id="1376285at2"/>
<protein>
    <recommendedName>
        <fullName evidence="3">TonB C-terminal domain-containing protein</fullName>
    </recommendedName>
</protein>
<proteinExistence type="predicted"/>
<dbReference type="RefSeq" id="WP_123897803.1">
    <property type="nucleotide sequence ID" value="NZ_RPFJ01000011.1"/>
</dbReference>
<accession>A0A3N4PAL8</accession>
<name>A0A3N4PAL8_9FLAO</name>
<reference evidence="1 2" key="1">
    <citation type="submission" date="2018-11" db="EMBL/GenBank/DDBJ databases">
        <title>Aureibaculum marinum gen. nov., sp. nov., a member of the family Flavobacteriaceae isolated from the Bohai Sea.</title>
        <authorList>
            <person name="Ji X."/>
        </authorList>
    </citation>
    <scope>NUCLEOTIDE SEQUENCE [LARGE SCALE GENOMIC DNA]</scope>
    <source>
        <strain evidence="1 2">BH-SD17</strain>
    </source>
</reference>
<comment type="caution">
    <text evidence="1">The sequence shown here is derived from an EMBL/GenBank/DDBJ whole genome shotgun (WGS) entry which is preliminary data.</text>
</comment>
<sequence>MKKLSVFIVMLFLGTLMVFPTNVKNDLNPDLTIQIREMLKSPDFINSKEELNATVFLTLNSNNEIVIIQVDSEEEQVENFVKSRLNYKKVKSHTSIQGKIFKMPLKIIAQK</sequence>
<dbReference type="AlphaFoldDB" id="A0A3N4PAL8"/>
<evidence type="ECO:0000313" key="1">
    <source>
        <dbReference type="EMBL" id="RPD96553.1"/>
    </source>
</evidence>
<dbReference type="EMBL" id="RPFJ01000011">
    <property type="protein sequence ID" value="RPD96553.1"/>
    <property type="molecule type" value="Genomic_DNA"/>
</dbReference>
<gene>
    <name evidence="1" type="ORF">EGM88_09300</name>
</gene>
<organism evidence="1 2">
    <name type="scientific">Aureibaculum marinum</name>
    <dbReference type="NCBI Taxonomy" id="2487930"/>
    <lineage>
        <taxon>Bacteria</taxon>
        <taxon>Pseudomonadati</taxon>
        <taxon>Bacteroidota</taxon>
        <taxon>Flavobacteriia</taxon>
        <taxon>Flavobacteriales</taxon>
        <taxon>Flavobacteriaceae</taxon>
        <taxon>Aureibaculum</taxon>
    </lineage>
</organism>